<sequence length="197" mass="21983">MLQGIWQAIDDRRFEQAEALLRSDQDVLVSRAGQMALGYLLAHTARQDEARSVFQTLRDAHRDDPWEHIAVHQLARVERLAGQHGRALALLGEERALVEALDDHAHELAVNALEQARNLRALGRLEEARAALDACEQHAGPADPETLARAERERGELSRAQGHAGAARLHFERAIAAYREAEDEVGAREVEELMEES</sequence>
<dbReference type="EMBL" id="PPPD01000001">
    <property type="protein sequence ID" value="PNY80274.1"/>
    <property type="molecule type" value="Genomic_DNA"/>
</dbReference>
<comment type="caution">
    <text evidence="1">The sequence shown here is derived from an EMBL/GenBank/DDBJ whole genome shotgun (WGS) entry which is preliminary data.</text>
</comment>
<dbReference type="Proteomes" id="UP000236379">
    <property type="component" value="Unassembled WGS sequence"/>
</dbReference>
<evidence type="ECO:0000313" key="1">
    <source>
        <dbReference type="EMBL" id="PNY80274.1"/>
    </source>
</evidence>
<proteinExistence type="predicted"/>
<gene>
    <name evidence="1" type="ORF">CVO96_01865</name>
</gene>
<dbReference type="Gene3D" id="1.25.40.10">
    <property type="entry name" value="Tetratricopeptide repeat domain"/>
    <property type="match status" value="1"/>
</dbReference>
<dbReference type="InterPro" id="IPR011990">
    <property type="entry name" value="TPR-like_helical_dom_sf"/>
</dbReference>
<keyword evidence="2" id="KW-1185">Reference proteome</keyword>
<dbReference type="SUPFAM" id="SSF48452">
    <property type="entry name" value="TPR-like"/>
    <property type="match status" value="1"/>
</dbReference>
<accession>A0A2K3UUQ8</accession>
<protein>
    <recommendedName>
        <fullName evidence="3">MalT-like TPR region domain-containing protein</fullName>
    </recommendedName>
</protein>
<dbReference type="OrthoDB" id="2083458at2"/>
<organism evidence="1 2">
    <name type="scientific">Deinococcus koreensis</name>
    <dbReference type="NCBI Taxonomy" id="2054903"/>
    <lineage>
        <taxon>Bacteria</taxon>
        <taxon>Thermotogati</taxon>
        <taxon>Deinococcota</taxon>
        <taxon>Deinococci</taxon>
        <taxon>Deinococcales</taxon>
        <taxon>Deinococcaceae</taxon>
        <taxon>Deinococcus</taxon>
    </lineage>
</organism>
<dbReference type="AlphaFoldDB" id="A0A2K3UUQ8"/>
<reference evidence="1 2" key="1">
    <citation type="submission" date="2018-01" db="EMBL/GenBank/DDBJ databases">
        <title>Deinococcus koreensis sp. nov., a radiation-resistant bacterium isolated from river water.</title>
        <authorList>
            <person name="Choi A."/>
        </authorList>
    </citation>
    <scope>NUCLEOTIDE SEQUENCE [LARGE SCALE GENOMIC DNA]</scope>
    <source>
        <strain evidence="1 2">SJW1-2</strain>
    </source>
</reference>
<evidence type="ECO:0008006" key="3">
    <source>
        <dbReference type="Google" id="ProtNLM"/>
    </source>
</evidence>
<dbReference type="RefSeq" id="WP_103309696.1">
    <property type="nucleotide sequence ID" value="NZ_PPPD01000001.1"/>
</dbReference>
<name>A0A2K3UUQ8_9DEIO</name>
<evidence type="ECO:0000313" key="2">
    <source>
        <dbReference type="Proteomes" id="UP000236379"/>
    </source>
</evidence>